<gene>
    <name evidence="1" type="ORF">RPERSI_LOCUS26723</name>
</gene>
<feature type="non-terminal residue" evidence="1">
    <location>
        <position position="118"/>
    </location>
</feature>
<sequence length="118" mass="13779">SRRDPDEEYTLLEKLGTGSFGTVYKSINNDTKKVVAIKQIDLEDSDDDISEIQQEIAVLSQCDSQYITRYYGSYGIPRRWIMFRPSPFDEQHIAIVLRELLRGLEYLHVEGKIHRDIK</sequence>
<dbReference type="Proteomes" id="UP000789920">
    <property type="component" value="Unassembled WGS sequence"/>
</dbReference>
<reference evidence="1" key="1">
    <citation type="submission" date="2021-06" db="EMBL/GenBank/DDBJ databases">
        <authorList>
            <person name="Kallberg Y."/>
            <person name="Tangrot J."/>
            <person name="Rosling A."/>
        </authorList>
    </citation>
    <scope>NUCLEOTIDE SEQUENCE</scope>
    <source>
        <strain evidence="1">MA461A</strain>
    </source>
</reference>
<keyword evidence="2" id="KW-1185">Reference proteome</keyword>
<evidence type="ECO:0000313" key="2">
    <source>
        <dbReference type="Proteomes" id="UP000789920"/>
    </source>
</evidence>
<proteinExistence type="predicted"/>
<dbReference type="EMBL" id="CAJVQC010092084">
    <property type="protein sequence ID" value="CAG8826381.1"/>
    <property type="molecule type" value="Genomic_DNA"/>
</dbReference>
<organism evidence="1 2">
    <name type="scientific">Racocetra persica</name>
    <dbReference type="NCBI Taxonomy" id="160502"/>
    <lineage>
        <taxon>Eukaryota</taxon>
        <taxon>Fungi</taxon>
        <taxon>Fungi incertae sedis</taxon>
        <taxon>Mucoromycota</taxon>
        <taxon>Glomeromycotina</taxon>
        <taxon>Glomeromycetes</taxon>
        <taxon>Diversisporales</taxon>
        <taxon>Gigasporaceae</taxon>
        <taxon>Racocetra</taxon>
    </lineage>
</organism>
<accession>A0ACA9S5I5</accession>
<evidence type="ECO:0000313" key="1">
    <source>
        <dbReference type="EMBL" id="CAG8826381.1"/>
    </source>
</evidence>
<name>A0ACA9S5I5_9GLOM</name>
<protein>
    <submittedName>
        <fullName evidence="1">25488_t:CDS:1</fullName>
    </submittedName>
</protein>
<feature type="non-terminal residue" evidence="1">
    <location>
        <position position="1"/>
    </location>
</feature>
<comment type="caution">
    <text evidence="1">The sequence shown here is derived from an EMBL/GenBank/DDBJ whole genome shotgun (WGS) entry which is preliminary data.</text>
</comment>